<organism evidence="5 6">
    <name type="scientific">Tropicimonas omnivorans</name>
    <dbReference type="NCBI Taxonomy" id="3075590"/>
    <lineage>
        <taxon>Bacteria</taxon>
        <taxon>Pseudomonadati</taxon>
        <taxon>Pseudomonadota</taxon>
        <taxon>Alphaproteobacteria</taxon>
        <taxon>Rhodobacterales</taxon>
        <taxon>Roseobacteraceae</taxon>
        <taxon>Tropicimonas</taxon>
    </lineage>
</organism>
<keyword evidence="1" id="KW-0805">Transcription regulation</keyword>
<dbReference type="PROSITE" id="PS50995">
    <property type="entry name" value="HTH_MARR_2"/>
    <property type="match status" value="1"/>
</dbReference>
<dbReference type="Proteomes" id="UP001265259">
    <property type="component" value="Unassembled WGS sequence"/>
</dbReference>
<name>A0ABU3DJ55_9RHOB</name>
<dbReference type="SUPFAM" id="SSF46785">
    <property type="entry name" value="Winged helix' DNA-binding domain"/>
    <property type="match status" value="1"/>
</dbReference>
<dbReference type="Gene3D" id="1.10.10.10">
    <property type="entry name" value="Winged helix-like DNA-binding domain superfamily/Winged helix DNA-binding domain"/>
    <property type="match status" value="1"/>
</dbReference>
<evidence type="ECO:0000256" key="3">
    <source>
        <dbReference type="ARBA" id="ARBA00023163"/>
    </source>
</evidence>
<keyword evidence="3" id="KW-0804">Transcription</keyword>
<dbReference type="InterPro" id="IPR000835">
    <property type="entry name" value="HTH_MarR-typ"/>
</dbReference>
<gene>
    <name evidence="5" type="ORF">RM543_12775</name>
</gene>
<protein>
    <submittedName>
        <fullName evidence="5">Winged helix DNA-binding protein</fullName>
    </submittedName>
</protein>
<evidence type="ECO:0000313" key="6">
    <source>
        <dbReference type="Proteomes" id="UP001265259"/>
    </source>
</evidence>
<proteinExistence type="predicted"/>
<dbReference type="RefSeq" id="WP_311692237.1">
    <property type="nucleotide sequence ID" value="NZ_JAVRHL010000003.1"/>
</dbReference>
<dbReference type="PANTHER" id="PTHR35790:SF4">
    <property type="entry name" value="HTH-TYPE TRANSCRIPTIONAL REGULATOR PCHR"/>
    <property type="match status" value="1"/>
</dbReference>
<accession>A0ABU3DJ55</accession>
<dbReference type="InterPro" id="IPR036390">
    <property type="entry name" value="WH_DNA-bd_sf"/>
</dbReference>
<reference evidence="5 6" key="1">
    <citation type="submission" date="2023-09" db="EMBL/GenBank/DDBJ databases">
        <authorList>
            <person name="Rey-Velasco X."/>
        </authorList>
    </citation>
    <scope>NUCLEOTIDE SEQUENCE [LARGE SCALE GENOMIC DNA]</scope>
    <source>
        <strain evidence="5 6">F158</strain>
    </source>
</reference>
<evidence type="ECO:0000256" key="2">
    <source>
        <dbReference type="ARBA" id="ARBA00023125"/>
    </source>
</evidence>
<dbReference type="GO" id="GO:0003677">
    <property type="term" value="F:DNA binding"/>
    <property type="evidence" value="ECO:0007669"/>
    <property type="project" value="UniProtKB-KW"/>
</dbReference>
<dbReference type="InterPro" id="IPR036388">
    <property type="entry name" value="WH-like_DNA-bd_sf"/>
</dbReference>
<dbReference type="PANTHER" id="PTHR35790">
    <property type="entry name" value="HTH-TYPE TRANSCRIPTIONAL REGULATOR PCHR"/>
    <property type="match status" value="1"/>
</dbReference>
<dbReference type="Pfam" id="PF12802">
    <property type="entry name" value="MarR_2"/>
    <property type="match status" value="1"/>
</dbReference>
<evidence type="ECO:0000256" key="1">
    <source>
        <dbReference type="ARBA" id="ARBA00023015"/>
    </source>
</evidence>
<comment type="caution">
    <text evidence="5">The sequence shown here is derived from an EMBL/GenBank/DDBJ whole genome shotgun (WGS) entry which is preliminary data.</text>
</comment>
<sequence length="172" mass="19629">MYLDADATRERLRALSELETRLSFRVSRLSKLLDNHATRELAGKPLNLTGYRILMVLKIFRETSAAELSRLMVIDRAQVSRSVAELTGAGFLVERSDPTNKRRKLLRLSDKGKRELGSVRSKFEARQSLFEELLTEREMEGLYAAIDKLSRHLAREMDHPEALPTTGDGKEQ</sequence>
<evidence type="ECO:0000313" key="5">
    <source>
        <dbReference type="EMBL" id="MDT0683564.1"/>
    </source>
</evidence>
<evidence type="ECO:0000259" key="4">
    <source>
        <dbReference type="PROSITE" id="PS50995"/>
    </source>
</evidence>
<dbReference type="SMART" id="SM00347">
    <property type="entry name" value="HTH_MARR"/>
    <property type="match status" value="1"/>
</dbReference>
<keyword evidence="2 5" id="KW-0238">DNA-binding</keyword>
<dbReference type="InterPro" id="IPR052067">
    <property type="entry name" value="Metal_resp_HTH_trans_reg"/>
</dbReference>
<keyword evidence="6" id="KW-1185">Reference proteome</keyword>
<dbReference type="EMBL" id="JAVRHL010000003">
    <property type="protein sequence ID" value="MDT0683564.1"/>
    <property type="molecule type" value="Genomic_DNA"/>
</dbReference>
<feature type="domain" description="HTH marR-type" evidence="4">
    <location>
        <begin position="19"/>
        <end position="151"/>
    </location>
</feature>